<gene>
    <name evidence="6" type="ORF">WG901_06095</name>
</gene>
<feature type="transmembrane region" description="Helical" evidence="4">
    <location>
        <begin position="262"/>
        <end position="283"/>
    </location>
</feature>
<feature type="transmembrane region" description="Helical" evidence="4">
    <location>
        <begin position="381"/>
        <end position="400"/>
    </location>
</feature>
<evidence type="ECO:0000256" key="1">
    <source>
        <dbReference type="ARBA" id="ARBA00022692"/>
    </source>
</evidence>
<evidence type="ECO:0000313" key="7">
    <source>
        <dbReference type="Proteomes" id="UP001361239"/>
    </source>
</evidence>
<proteinExistence type="predicted"/>
<dbReference type="RefSeq" id="WP_339586115.1">
    <property type="nucleotide sequence ID" value="NZ_JBBHJZ010000001.1"/>
</dbReference>
<feature type="transmembrane region" description="Helical" evidence="4">
    <location>
        <begin position="15"/>
        <end position="35"/>
    </location>
</feature>
<feature type="domain" description="Major facilitator superfamily (MFS) profile" evidence="5">
    <location>
        <begin position="19"/>
        <end position="405"/>
    </location>
</feature>
<dbReference type="InterPro" id="IPR050327">
    <property type="entry name" value="Proton-linked_MCT"/>
</dbReference>
<dbReference type="PANTHER" id="PTHR11360:SF290">
    <property type="entry name" value="MONOCARBOXYLATE MFS PERMEASE"/>
    <property type="match status" value="1"/>
</dbReference>
<dbReference type="Pfam" id="PF07690">
    <property type="entry name" value="MFS_1"/>
    <property type="match status" value="1"/>
</dbReference>
<accession>A0ABU8RSY5</accession>
<dbReference type="PANTHER" id="PTHR11360">
    <property type="entry name" value="MONOCARBOXYLATE TRANSPORTER"/>
    <property type="match status" value="1"/>
</dbReference>
<evidence type="ECO:0000259" key="5">
    <source>
        <dbReference type="PROSITE" id="PS50850"/>
    </source>
</evidence>
<feature type="transmembrane region" description="Helical" evidence="4">
    <location>
        <begin position="174"/>
        <end position="195"/>
    </location>
</feature>
<keyword evidence="7" id="KW-1185">Reference proteome</keyword>
<feature type="transmembrane region" description="Helical" evidence="4">
    <location>
        <begin position="112"/>
        <end position="135"/>
    </location>
</feature>
<feature type="transmembrane region" description="Helical" evidence="4">
    <location>
        <begin position="85"/>
        <end position="106"/>
    </location>
</feature>
<keyword evidence="1 4" id="KW-0812">Transmembrane</keyword>
<feature type="transmembrane region" description="Helical" evidence="4">
    <location>
        <begin position="314"/>
        <end position="339"/>
    </location>
</feature>
<dbReference type="InterPro" id="IPR036259">
    <property type="entry name" value="MFS_trans_sf"/>
</dbReference>
<feature type="transmembrane region" description="Helical" evidence="4">
    <location>
        <begin position="142"/>
        <end position="168"/>
    </location>
</feature>
<dbReference type="PROSITE" id="PS50850">
    <property type="entry name" value="MFS"/>
    <property type="match status" value="1"/>
</dbReference>
<dbReference type="InterPro" id="IPR011701">
    <property type="entry name" value="MFS"/>
</dbReference>
<reference evidence="6 7" key="1">
    <citation type="submission" date="2024-03" db="EMBL/GenBank/DDBJ databases">
        <authorList>
            <person name="Jo J.-H."/>
        </authorList>
    </citation>
    <scope>NUCLEOTIDE SEQUENCE [LARGE SCALE GENOMIC DNA]</scope>
    <source>
        <strain evidence="6 7">PS1R-30</strain>
    </source>
</reference>
<keyword evidence="2 4" id="KW-1133">Transmembrane helix</keyword>
<dbReference type="Proteomes" id="UP001361239">
    <property type="component" value="Unassembled WGS sequence"/>
</dbReference>
<sequence>MQAGDRKAGAVEWRAYWPLTLAALVGYSTIGLQSYGIGPFVPHLEQAFGWTRTDVMIGLSLSNAVGVFLNILIGMIVDRFGPRRVALTGLLVKTGSFALLATATGTLLNWSLLWMVLAVGVVLVQSTVWTSAVAARFDHSRGLAMAVALSGTPITAAVVPVLATWLIGDYGWRVGFVGVAGVWILATFPVVFLFFRDGRKPGEAAQVVAGPVPGLTLREGMRTAAFWRLLVAFGAFSLYNMAMSANLVPLLSETGIGPMQAARIASVMGLVGIVARLTVGFLLDRFPGGLLGAATQFLPVIGCAILLLDAPSVLLLTLAVACFGIATGAEIDVALYLATRHFGLRAFAALFGAIITFGAINAAIGPYVAGWLHDRSGNYDGLLVTVMVAMTIGAVAMATMGRPKHDWRLEAH</sequence>
<name>A0ABU8RSY5_9SPHN</name>
<evidence type="ECO:0000256" key="4">
    <source>
        <dbReference type="SAM" id="Phobius"/>
    </source>
</evidence>
<dbReference type="EMBL" id="JBBHJZ010000001">
    <property type="protein sequence ID" value="MEJ5976196.1"/>
    <property type="molecule type" value="Genomic_DNA"/>
</dbReference>
<evidence type="ECO:0000313" key="6">
    <source>
        <dbReference type="EMBL" id="MEJ5976196.1"/>
    </source>
</evidence>
<dbReference type="InterPro" id="IPR020846">
    <property type="entry name" value="MFS_dom"/>
</dbReference>
<feature type="transmembrane region" description="Helical" evidence="4">
    <location>
        <begin position="225"/>
        <end position="242"/>
    </location>
</feature>
<feature type="transmembrane region" description="Helical" evidence="4">
    <location>
        <begin position="346"/>
        <end position="369"/>
    </location>
</feature>
<evidence type="ECO:0000256" key="2">
    <source>
        <dbReference type="ARBA" id="ARBA00022989"/>
    </source>
</evidence>
<dbReference type="Gene3D" id="1.20.1250.20">
    <property type="entry name" value="MFS general substrate transporter like domains"/>
    <property type="match status" value="2"/>
</dbReference>
<feature type="transmembrane region" description="Helical" evidence="4">
    <location>
        <begin position="290"/>
        <end position="308"/>
    </location>
</feature>
<comment type="caution">
    <text evidence="6">The sequence shown here is derived from an EMBL/GenBank/DDBJ whole genome shotgun (WGS) entry which is preliminary data.</text>
</comment>
<evidence type="ECO:0000256" key="3">
    <source>
        <dbReference type="ARBA" id="ARBA00023136"/>
    </source>
</evidence>
<feature type="transmembrane region" description="Helical" evidence="4">
    <location>
        <begin position="55"/>
        <end position="73"/>
    </location>
</feature>
<keyword evidence="3 4" id="KW-0472">Membrane</keyword>
<protein>
    <submittedName>
        <fullName evidence="6">MFS transporter</fullName>
    </submittedName>
</protein>
<organism evidence="6 7">
    <name type="scientific">Novosphingobium anseongense</name>
    <dbReference type="NCBI Taxonomy" id="3133436"/>
    <lineage>
        <taxon>Bacteria</taxon>
        <taxon>Pseudomonadati</taxon>
        <taxon>Pseudomonadota</taxon>
        <taxon>Alphaproteobacteria</taxon>
        <taxon>Sphingomonadales</taxon>
        <taxon>Sphingomonadaceae</taxon>
        <taxon>Novosphingobium</taxon>
    </lineage>
</organism>
<dbReference type="CDD" id="cd17355">
    <property type="entry name" value="MFS_YcxA_like"/>
    <property type="match status" value="1"/>
</dbReference>
<dbReference type="SUPFAM" id="SSF103473">
    <property type="entry name" value="MFS general substrate transporter"/>
    <property type="match status" value="1"/>
</dbReference>